<feature type="chain" id="PRO_5032937556" evidence="4">
    <location>
        <begin position="32"/>
        <end position="392"/>
    </location>
</feature>
<proteinExistence type="inferred from homology"/>
<dbReference type="AlphaFoldDB" id="A0A850Q5U7"/>
<comment type="caution">
    <text evidence="6">The sequence shown here is derived from an EMBL/GenBank/DDBJ whole genome shotgun (WGS) entry which is preliminary data.</text>
</comment>
<dbReference type="PANTHER" id="PTHR30483">
    <property type="entry name" value="LEUCINE-SPECIFIC-BINDING PROTEIN"/>
    <property type="match status" value="1"/>
</dbReference>
<keyword evidence="3" id="KW-0029">Amino-acid transport</keyword>
<gene>
    <name evidence="6" type="ORF">HJ536_00325</name>
</gene>
<evidence type="ECO:0000259" key="5">
    <source>
        <dbReference type="Pfam" id="PF13458"/>
    </source>
</evidence>
<evidence type="ECO:0000313" key="7">
    <source>
        <dbReference type="Proteomes" id="UP000592216"/>
    </source>
</evidence>
<evidence type="ECO:0000256" key="4">
    <source>
        <dbReference type="SAM" id="SignalP"/>
    </source>
</evidence>
<dbReference type="InterPro" id="IPR028082">
    <property type="entry name" value="Peripla_BP_I"/>
</dbReference>
<accession>A0A850Q5U7</accession>
<dbReference type="PANTHER" id="PTHR30483:SF6">
    <property type="entry name" value="PERIPLASMIC BINDING PROTEIN OF ABC TRANSPORTER FOR NATURAL AMINO ACIDS"/>
    <property type="match status" value="1"/>
</dbReference>
<dbReference type="PROSITE" id="PS51257">
    <property type="entry name" value="PROKAR_LIPOPROTEIN"/>
    <property type="match status" value="1"/>
</dbReference>
<reference evidence="6 7" key="1">
    <citation type="submission" date="2020-04" db="EMBL/GenBank/DDBJ databases">
        <title>Donghicola sp., a member of the Rhodobacteraceae family isolated from mangrove forest in Thailand.</title>
        <authorList>
            <person name="Charoenyingcharoen P."/>
            <person name="Yukphan P."/>
        </authorList>
    </citation>
    <scope>NUCLEOTIDE SEQUENCE [LARGE SCALE GENOMIC DNA]</scope>
    <source>
        <strain evidence="6 7">B5-SW-15</strain>
    </source>
</reference>
<dbReference type="GO" id="GO:0006865">
    <property type="term" value="P:amino acid transport"/>
    <property type="evidence" value="ECO:0007669"/>
    <property type="project" value="UniProtKB-KW"/>
</dbReference>
<dbReference type="EMBL" id="JABCJE010000001">
    <property type="protein sequence ID" value="NVO21789.1"/>
    <property type="molecule type" value="Genomic_DNA"/>
</dbReference>
<keyword evidence="3" id="KW-0813">Transport</keyword>
<protein>
    <submittedName>
        <fullName evidence="6">Penicillin-binding protein activator</fullName>
    </submittedName>
</protein>
<organism evidence="6 7">
    <name type="scientific">Donghicola mangrovi</name>
    <dbReference type="NCBI Taxonomy" id="2729614"/>
    <lineage>
        <taxon>Bacteria</taxon>
        <taxon>Pseudomonadati</taxon>
        <taxon>Pseudomonadota</taxon>
        <taxon>Alphaproteobacteria</taxon>
        <taxon>Rhodobacterales</taxon>
        <taxon>Roseobacteraceae</taxon>
        <taxon>Donghicola</taxon>
    </lineage>
</organism>
<evidence type="ECO:0000256" key="2">
    <source>
        <dbReference type="ARBA" id="ARBA00022729"/>
    </source>
</evidence>
<feature type="domain" description="Leucine-binding protein" evidence="5">
    <location>
        <begin position="48"/>
        <end position="374"/>
    </location>
</feature>
<evidence type="ECO:0000313" key="6">
    <source>
        <dbReference type="EMBL" id="NVO21789.1"/>
    </source>
</evidence>
<feature type="signal peptide" evidence="4">
    <location>
        <begin position="1"/>
        <end position="31"/>
    </location>
</feature>
<sequence length="392" mass="39923">MIKFLAQARKAVKWAALPVAALALSACEPIATSPSAAKGPKLGAGDRVKVALLVPKGTGQAGDEVIATALENAARMAIADLNGANIDLTVYGTAGSAAGATNAATAAVNEGADIILGPVYADAANAAGVVAAQKGVNVLAFSNNRTIAGNNVFVLGPLFETSAERLLKYAKSQGKQSVAGIYADNLAGQLAKHAVDNAASRAGITVTGSVVHPFSQQGIVDAMPSIKQAAQAADSVFLTSTTDGALPLLTQLLPEQGINSAEHQFISLTRLDIPPQTLELPGVQNAWFALPDPARTTLFNDRYKSAYGSPAHSIAGLAYDGIAAIGALVASGRQNALSAQSLTQSQGFEGVTGIFRLNPDGTNDRGLAVATIRDKQVVVIDAAPRSFSGAGF</sequence>
<comment type="similarity">
    <text evidence="1">Belongs to the leucine-binding protein family.</text>
</comment>
<evidence type="ECO:0000256" key="3">
    <source>
        <dbReference type="ARBA" id="ARBA00022970"/>
    </source>
</evidence>
<dbReference type="Proteomes" id="UP000592216">
    <property type="component" value="Unassembled WGS sequence"/>
</dbReference>
<evidence type="ECO:0000256" key="1">
    <source>
        <dbReference type="ARBA" id="ARBA00010062"/>
    </source>
</evidence>
<dbReference type="CDD" id="cd06339">
    <property type="entry name" value="PBP1_YraM_LppC_lipoprotein-like"/>
    <property type="match status" value="1"/>
</dbReference>
<keyword evidence="2 4" id="KW-0732">Signal</keyword>
<dbReference type="InterPro" id="IPR051010">
    <property type="entry name" value="BCAA_transport"/>
</dbReference>
<dbReference type="RefSeq" id="WP_420811076.1">
    <property type="nucleotide sequence ID" value="NZ_JABCJE010000001.1"/>
</dbReference>
<dbReference type="Gene3D" id="3.40.50.2300">
    <property type="match status" value="2"/>
</dbReference>
<name>A0A850Q5U7_9RHOB</name>
<dbReference type="SUPFAM" id="SSF53822">
    <property type="entry name" value="Periplasmic binding protein-like I"/>
    <property type="match status" value="1"/>
</dbReference>
<dbReference type="Pfam" id="PF13458">
    <property type="entry name" value="Peripla_BP_6"/>
    <property type="match status" value="1"/>
</dbReference>
<dbReference type="InterPro" id="IPR028081">
    <property type="entry name" value="Leu-bd"/>
</dbReference>